<dbReference type="Proteomes" id="UP001154282">
    <property type="component" value="Unassembled WGS sequence"/>
</dbReference>
<evidence type="ECO:0000256" key="6">
    <source>
        <dbReference type="ARBA" id="ARBA00033335"/>
    </source>
</evidence>
<gene>
    <name evidence="9" type="ORF">LITE_LOCUS47000</name>
</gene>
<evidence type="ECO:0000256" key="7">
    <source>
        <dbReference type="ARBA" id="ARBA00033417"/>
    </source>
</evidence>
<evidence type="ECO:0000256" key="2">
    <source>
        <dbReference type="ARBA" id="ARBA00008773"/>
    </source>
</evidence>
<evidence type="ECO:0000313" key="10">
    <source>
        <dbReference type="Proteomes" id="UP001154282"/>
    </source>
</evidence>
<protein>
    <recommendedName>
        <fullName evidence="3">glucan endo-1,3-beta-D-glucosidase</fullName>
        <ecNumber evidence="3">3.2.1.39</ecNumber>
    </recommendedName>
    <alternativeName>
        <fullName evidence="6">(1-&gt;3)-beta-glucan endohydrolase</fullName>
    </alternativeName>
    <alternativeName>
        <fullName evidence="7">Beta-1,3-endoglucanase</fullName>
    </alternativeName>
</protein>
<sequence>MRKQIRRVRIYDGYKDRDLVAAFRNQGVQVMVGVGNQDVIRIARGRPNVALDWLKNNIGPHADQVPFRCILVGGNNMLKNFKIDVFY</sequence>
<evidence type="ECO:0000256" key="3">
    <source>
        <dbReference type="ARBA" id="ARBA00012780"/>
    </source>
</evidence>
<dbReference type="PANTHER" id="PTHR32227">
    <property type="entry name" value="GLUCAN ENDO-1,3-BETA-GLUCOSIDASE BG1-RELATED-RELATED"/>
    <property type="match status" value="1"/>
</dbReference>
<dbReference type="InterPro" id="IPR000490">
    <property type="entry name" value="Glyco_hydro_17"/>
</dbReference>
<evidence type="ECO:0000256" key="1">
    <source>
        <dbReference type="ARBA" id="ARBA00000382"/>
    </source>
</evidence>
<dbReference type="Gene3D" id="3.20.20.80">
    <property type="entry name" value="Glycosidases"/>
    <property type="match status" value="1"/>
</dbReference>
<organism evidence="9 10">
    <name type="scientific">Linum tenue</name>
    <dbReference type="NCBI Taxonomy" id="586396"/>
    <lineage>
        <taxon>Eukaryota</taxon>
        <taxon>Viridiplantae</taxon>
        <taxon>Streptophyta</taxon>
        <taxon>Embryophyta</taxon>
        <taxon>Tracheophyta</taxon>
        <taxon>Spermatophyta</taxon>
        <taxon>Magnoliopsida</taxon>
        <taxon>eudicotyledons</taxon>
        <taxon>Gunneridae</taxon>
        <taxon>Pentapetalae</taxon>
        <taxon>rosids</taxon>
        <taxon>fabids</taxon>
        <taxon>Malpighiales</taxon>
        <taxon>Linaceae</taxon>
        <taxon>Linum</taxon>
    </lineage>
</organism>
<comment type="similarity">
    <text evidence="2 8">Belongs to the glycosyl hydrolase 17 family.</text>
</comment>
<comment type="catalytic activity">
    <reaction evidence="1">
        <text>Hydrolysis of (1-&gt;3)-beta-D-glucosidic linkages in (1-&gt;3)-beta-D-glucans.</text>
        <dbReference type="EC" id="3.2.1.39"/>
    </reaction>
</comment>
<keyword evidence="10" id="KW-1185">Reference proteome</keyword>
<dbReference type="GO" id="GO:0005975">
    <property type="term" value="P:carbohydrate metabolic process"/>
    <property type="evidence" value="ECO:0007669"/>
    <property type="project" value="InterPro"/>
</dbReference>
<keyword evidence="5" id="KW-0326">Glycosidase</keyword>
<accession>A0AAV0R8C5</accession>
<dbReference type="GO" id="GO:0042973">
    <property type="term" value="F:glucan endo-1,3-beta-D-glucosidase activity"/>
    <property type="evidence" value="ECO:0007669"/>
    <property type="project" value="UniProtKB-EC"/>
</dbReference>
<evidence type="ECO:0000313" key="9">
    <source>
        <dbReference type="EMBL" id="CAI0553915.1"/>
    </source>
</evidence>
<comment type="caution">
    <text evidence="9">The sequence shown here is derived from an EMBL/GenBank/DDBJ whole genome shotgun (WGS) entry which is preliminary data.</text>
</comment>
<dbReference type="EMBL" id="CAMGYJ010000010">
    <property type="protein sequence ID" value="CAI0553915.1"/>
    <property type="molecule type" value="Genomic_DNA"/>
</dbReference>
<proteinExistence type="inferred from homology"/>
<name>A0AAV0R8C5_9ROSI</name>
<evidence type="ECO:0000256" key="8">
    <source>
        <dbReference type="RuleBase" id="RU004335"/>
    </source>
</evidence>
<dbReference type="SUPFAM" id="SSF51445">
    <property type="entry name" value="(Trans)glycosidases"/>
    <property type="match status" value="1"/>
</dbReference>
<reference evidence="9" key="1">
    <citation type="submission" date="2022-08" db="EMBL/GenBank/DDBJ databases">
        <authorList>
            <person name="Gutierrez-Valencia J."/>
        </authorList>
    </citation>
    <scope>NUCLEOTIDE SEQUENCE</scope>
</reference>
<keyword evidence="4" id="KW-0378">Hydrolase</keyword>
<dbReference type="Pfam" id="PF00332">
    <property type="entry name" value="Glyco_hydro_17"/>
    <property type="match status" value="1"/>
</dbReference>
<dbReference type="InterPro" id="IPR017853">
    <property type="entry name" value="GH"/>
</dbReference>
<dbReference type="AlphaFoldDB" id="A0AAV0R8C5"/>
<evidence type="ECO:0000256" key="4">
    <source>
        <dbReference type="ARBA" id="ARBA00022801"/>
    </source>
</evidence>
<evidence type="ECO:0000256" key="5">
    <source>
        <dbReference type="ARBA" id="ARBA00023295"/>
    </source>
</evidence>
<dbReference type="InterPro" id="IPR044965">
    <property type="entry name" value="Glyco_hydro_17_plant"/>
</dbReference>
<dbReference type="EC" id="3.2.1.39" evidence="3"/>